<feature type="region of interest" description="Disordered" evidence="1">
    <location>
        <begin position="84"/>
        <end position="103"/>
    </location>
</feature>
<name>A0ABD5Q317_9EURY</name>
<organism evidence="2 3">
    <name type="scientific">Halorussus aquaticus</name>
    <dbReference type="NCBI Taxonomy" id="2953748"/>
    <lineage>
        <taxon>Archaea</taxon>
        <taxon>Methanobacteriati</taxon>
        <taxon>Methanobacteriota</taxon>
        <taxon>Stenosarchaea group</taxon>
        <taxon>Halobacteria</taxon>
        <taxon>Halobacteriales</taxon>
        <taxon>Haladaptataceae</taxon>
        <taxon>Halorussus</taxon>
    </lineage>
</organism>
<evidence type="ECO:0000313" key="3">
    <source>
        <dbReference type="Proteomes" id="UP001595945"/>
    </source>
</evidence>
<keyword evidence="3" id="KW-1185">Reference proteome</keyword>
<dbReference type="EMBL" id="JBHSHT010000001">
    <property type="protein sequence ID" value="MFC4825084.1"/>
    <property type="molecule type" value="Genomic_DNA"/>
</dbReference>
<evidence type="ECO:0000313" key="2">
    <source>
        <dbReference type="EMBL" id="MFC4825084.1"/>
    </source>
</evidence>
<dbReference type="RefSeq" id="WP_254269211.1">
    <property type="nucleotide sequence ID" value="NZ_CP100400.1"/>
</dbReference>
<evidence type="ECO:0000256" key="1">
    <source>
        <dbReference type="SAM" id="MobiDB-lite"/>
    </source>
</evidence>
<accession>A0ABD5Q317</accession>
<protein>
    <submittedName>
        <fullName evidence="2">Uncharacterized protein</fullName>
    </submittedName>
</protein>
<reference evidence="2 3" key="1">
    <citation type="journal article" date="2019" name="Int. J. Syst. Evol. Microbiol.">
        <title>The Global Catalogue of Microorganisms (GCM) 10K type strain sequencing project: providing services to taxonomists for standard genome sequencing and annotation.</title>
        <authorList>
            <consortium name="The Broad Institute Genomics Platform"/>
            <consortium name="The Broad Institute Genome Sequencing Center for Infectious Disease"/>
            <person name="Wu L."/>
            <person name="Ma J."/>
        </authorList>
    </citation>
    <scope>NUCLEOTIDE SEQUENCE [LARGE SCALE GENOMIC DNA]</scope>
    <source>
        <strain evidence="2 3">XZYJ18</strain>
    </source>
</reference>
<dbReference type="AlphaFoldDB" id="A0ABD5Q317"/>
<dbReference type="GeneID" id="73044212"/>
<sequence length="103" mass="11246">MTEYESNTDKTGGYSLKPATVTVEQDDEQITIDAAHHYRNERDTLLFLCVEEREGGADVVVPLCSDKPAYATSEHGREVLNMTEGPRLVTDGGRDGTVNGGDE</sequence>
<comment type="caution">
    <text evidence="2">The sequence shown here is derived from an EMBL/GenBank/DDBJ whole genome shotgun (WGS) entry which is preliminary data.</text>
</comment>
<gene>
    <name evidence="2" type="ORF">ACFO9K_12525</name>
</gene>
<dbReference type="Proteomes" id="UP001595945">
    <property type="component" value="Unassembled WGS sequence"/>
</dbReference>
<proteinExistence type="predicted"/>